<reference evidence="8 9" key="1">
    <citation type="submission" date="2018-04" db="EMBL/GenBank/DDBJ databases">
        <authorList>
            <person name="Huttner S."/>
            <person name="Dainat J."/>
        </authorList>
    </citation>
    <scope>NUCLEOTIDE SEQUENCE [LARGE SCALE GENOMIC DNA]</scope>
</reference>
<evidence type="ECO:0000313" key="8">
    <source>
        <dbReference type="EMBL" id="SPQ19901.1"/>
    </source>
</evidence>
<feature type="compositionally biased region" description="Basic and acidic residues" evidence="6">
    <location>
        <begin position="864"/>
        <end position="875"/>
    </location>
</feature>
<dbReference type="Gene3D" id="3.40.50.980">
    <property type="match status" value="2"/>
</dbReference>
<dbReference type="Gene3D" id="2.30.38.10">
    <property type="entry name" value="Luciferase, Domain 3"/>
    <property type="match status" value="1"/>
</dbReference>
<comment type="similarity">
    <text evidence="5">Belongs to the NRP synthetase family.</text>
</comment>
<dbReference type="InterPro" id="IPR036736">
    <property type="entry name" value="ACP-like_sf"/>
</dbReference>
<sequence>MASARVAVERAEELLALSAADPDALGAVLRTAWAVLLRCYTGQDDVSFCFQRGGDGAATGPVVVRFCLDDGASIARLVDRAKTELAGRPGPAAPLELRSGDPDDRPLFDTAVVLWTFSQTSAPCPVLSPQHTSLRLLAKRGASSLALFLEWSTAHLAMPPSQGALVASTLAAILSRILASVREPLPSPSSAAADLDSDLTLGSLDCLSQENLDQVCAWNAEYEIRPVERCVHDVIGDRVRETPDKEAVCAWDGRLTYRGLDHVAGRLARRLVQLGVGPEVLVPLCFEKSKWTLIAMLAVLRAGGAFVPLDPSHPVERLRGLCESVSAKLVLCSSHLVQMLTGVVDTVLPVDDSTLTASPAAEAEESAQDAPAVASTKPAYVIFTSGSTGKPKGTVIEHQAFCSSARAHAPALLIDSTCRVLQFAAHTFDASLVEMLTPLMVGACVCIPSEHERLNDLAGAMRRMAVDHAVLTPSFVNFLTPSAVPGLRRLVLAGEAMSRTHVATWSHIELVNGYGPAESSVAAVVNSRVGPDSEPTDIGLPCGVRVWLVDPVDHDRLVPVGCVGEMLLEGPSLARGYLNDPVKTQESFIFDPAWAKGALPSSARRRFYKTGDLARYNSASGSLSYVGRKDTQIKFHGQRIELGEIEHHLAADEQVQHALVLLPKHGPLAKRLTTVLSLSDPSLAVSNEQIAQPGLKLAGDAALTEPIIEGIRTRLGTRLPAYMVPSTWLCVEAIPMLSSRKMDRKTVSTWVESVLMAEECQKILMGNHSAEQATPSTASRDNVALTEVEEKLRNIWSLVLNLPADQISPDDRSFLNLGGDSISAMACASHAKKARLGLTVQDVLKAKSLKQLAACAKPIGEQSRGQDEAGDEDKSALNTPFDLTPIQQLHFEVRGEAEGDEHFNQSFCLRLSRRVDEGAVREAIQVVVKRHAMLRARFKPGGEDDRWQQFITPDVEGSYRFRAHSVPSRTEVDAGIASAQGCLNVRRGPIVAAELFAVQDKGEQILFVTAHHLVIDLVSWRGILEEMEEILERPPGDTGAITVHRSLSFRKWAELQIDDCAGKPLAQVLPHAEQVPAAQFAYWGMDDRPNLYGDVVCQGFELDVATTAPLLNDCHIPFRTETVDVLLAALIWSFHATFHDRAPPAIFNEGHGREPPRSPTDNAEVDIARTVGWFTTLFPVALSTPSPSTFADALIQIKDLRRRAPGNGRAYFAARFHTREGRDRWAALHRRMEVSFNFLGRYQQLERVGALFRPAEGALMAGEAHPGSATADFGAACARFSLFEVSAVVVRGALRFGFAWDGGMRHQERIRRWVAACRGVLAEAAATLPRAAGRMTASDFALLPDLSLADLEAFERTRLPALTGGRGWAAVEDIYPASPIQQGLLLSRTKDGSFYAVRRSFEVKLGGNDNRRGVDVARLVQAWKGVVRHHALLRTVFVDALGQTRAGSCDQVVLKDVEPVIIVRDCPGGEREMRRLIENLEPMQYQDQTPQHRFCVFHDSTKAGSSVFCVLEMSHAVMDGASMDILLRDLGRAYDGSLAHRPKPLFSPFVARLQQRNVETDVAFWASRLAGLEPCHFPVLTDGVNVPETEKQLCSLRLEFPGLAALQEFCSNKGFTLPNAFHVAWALTLACYTGTDDVCFGYLVSGRDAALEGSEDAVGPFINMATQRVKLGGGSDEDQSVSLLHLLEVVQRDQLECMPYAQTSLAEVQHALGVPGGMALFNTCISYRRLEPKTDEAKGSIVCEDVGTLHDPTEYPISANVEMDSDGGAAIDVDYWTDAVSSAQAQHVAATFMQALMNIAEHADTPISQLDQVHETSKERIWSWNANMPSATVDCVHRMVEKQVILRRQAQAVRGWDADFSYEELNTLANRLARHLLAFGVGPETLVPVCFDKSAWTVVSMLAVLKAGGGVVPLDATHPASALEGRVADAGAHVVVASETRAFLFEAMVPYVVAVGPALMDQLSTSAPQEEELGIESGVGPENPAFIMFTSGSTGKPKGVVLCHQALVSSMLAHGAALGLGPHTRFLQFAAHTFDNSIEEMFTTLIHGGCVCVPSEADRLGDLPGAIDKLDANFMDLTPTVAALLRPEQVPKIRGMAVGGEALTREVLDAWGGAIPVHNQYGPSECSINAAHKLHLDAKGDVANIGTSVGSVSWVVDPQDHNRLVPVGCVGELLIEGPILARGYLGRPDETAKAFIEMPRWARLDPRHSERGSRRMYKTGDLVRYNSDGSLVYLGRKDTQVKLHGQRIELGEIEHHVKAHLPPNAQSSVELVAPAQSTKALAVFVCLPSPASTSPTKADEEDDIRILPMDAGFYSLAQTIAGSMAAEMASYMVPRVFLPVSKMPLTSSGKLDRRRLRTMAHALADGIVAYRLGAESPSGRAPETAMEKQLQELWAAVLNVEAATITADDSFFRHGGDSVGAMRLVAAARQRGVALSVASIFQAPKLADMAKLVEGCSANGGAKSQNGASAAKPVAIEDERAPGPTEPFSLLSKTSEMSLQELQNQVASICRIDVGAIEDIYPCTPLQAGLVAASQRQPGAYVAVNLYQLPPDIDMPRFKSAWQEVVDSEAILRTRVVFVEGMGFLQVVVRGKITWETAATADEVLGTRHRQLPPHDGGILSRYTIIGEDGNQPTFAWTSHHALYDGWSLPTLLARVEARYRNPEADMAPSPHYSRFVEHLAGLDASASDAFWTAKLSDSGTTAPQHFPQLPHPGYRVQATSQVSRSVRFARPRDANLTLASFLRAAWALVVSVYSSSDDVVFGEILNGRDVPVAGIEDLVGPTLASVPRRVRIDRAMSVRQMLADVQAQLNDVIPHQFAGLQRIRTLSPAAAAACDFQNLLAVDLADDVAEDSLWSNMTGGGSAQGAEFFSYPLNVTCTVGRRSQNNNADEIQVRAFFDAGVVPQWQVARMLGLFETVLVRLAAAESQGDRVGDMELLSADDKAVLRKWNETPGPLVERCVHEMICETMSRSGSEAAAVVAWDANLSNGELDALSGALARDLKSKGVGPGGRRLVLFCFEKSAFAVVAMLAVLKAGAAFVPLDPAHPVGRLREIAGDCAADVVLCSPKYQKLCADVASTVVPVDTAMLRKLERATLAGSASDENGCAPSDAAYVIFTSGTTGKPKGTIISHAAFCSGAAAHGPAMLMNPPFRFLQFASYTFDACLAEILTTLMMGGTVCVPREEDRTNGNIAAAMEQMGVTMALLTPSFARVLEPAEVPHLKTLILGGEAMSQSHVATWADKVNLVNAYGPSECAVVATVNSHVRPSSNPANLGRGLGRCWIVDPQNHHRLAPLGSVGELLIEGPTLSTGYLRNEAKTREAFVESPRWASDVSLRYPDMPPLVQRRMYKTGDLVRVCDDASGEMIYVGRKDASQAKLNGQRLELDEIVHHLSADDAVRHVLVILPRNGPCAKRLVAVLSLRTLNHVHSRNAANHTDFELVISSDASTVLEKVQERLREKLPPYMVPSTWLILRSIPLLPSGKLDRNRVADFVEKMSEETLDKANAAYSTTGPEKHHAGMAQPAQKLPVDERLKVIWSEVLNIAPERIGPTISFLHLGGDSITAMQVMARCRAQGIRISVPDIISSKSVHELALKVTVPKEEQHAITVAEEDHHEFDPTPIQQLYFQLMRNKEPSTTSHSQFNQSLLRRLARDDISSDDFARAVHALVQTHSMLRARFRRDGTGNWRQRITSDVSGSYRFKTHVLGSASRLEKRIQSSQAALDIQKGPLLAADWFAVGKDKQIHVFITVHHLVIDVVSWGIVLQDLETFLASGRIPPPSSMPFQAWSRKQSEQAQAETNGRRLLPHHETADTDLEYWGMADIPNLHGDAVMADDIELDTDTTALLLGPECHAPLQTEVLDILLAALLLSYRNTIPDRRGVPTVYNEGHGRETWDDGMDLSRTVGWFTTLYPVHLPDESSSDDDIVSAVRWVKDYRNRLVGKGRPYFAYRLLTAQGREDYNQRWPVEVAFNYLGQMQQLNRPDNFFRPLDDDVGRGVNAASDVGKDVARFALIEVSALVAGGRMKLSFAYNKHMKHQDSIARWVAECQSLLREAPRRLLQRVSEKTLSEFPLLPLTYFGLESLDQRLHEVGVNLRDVEDVYPCTPMQRGLLLSQLREPEKYAYKMVFQVEPCRGQDIGLQRLCDAWQTVVRRHSTLRTIFVDTVGDEGLMDQVVLRSAPGRVQMLGCDNDGDEALQKLQSIPSINYSEKKPPHRLSICTAANGNVFCQLEISHAVCDGSSAPILLDDLADAYGEGVIRKPVPLYRDYIAYIQSQPRGESIRYWKDYLACAEPCLFPSLTDGDVAAQPSLGSYAVTITNVTKLNAYCLDSGITLSTLLQFAWALVVRSYTGADEVLFGYLASGRDVPVAHIEQAVGAFINMLVCRLHLPADAEVGDVLETMQADLANAMSHQNCSLAEMQHELQLPGATLFNTAFTYQKRTTAAQARHSPNSALQYRVVSAEDPSEYAVALNVEATDQTIEVHFSYWKNVVSDAQIRNVAAAFEQALSSLIADGRDDCTIGEVNLVGSAGIQQIRSWNDVELPRVEQCIHDVIAQHAQQRPVSTPAVCGWDASFTYRELDGAAAALARHLVNSAGVGPEVFVPLCFEKSAWTVVAQLAVLKAGGAFVNLDPSHPDSRLEQLVQDVGAKTVLCSAKHKAKMDKIAGVNDVFVVDAAAIAALSSKASVTEALLPSRATPSNAAYIIFTSGTTGKPKGTVIEHAAFCTGALAHAKAMFMHSDSRVLQFASYTFDASIMETLSCLLVGGCVCVPSDDDRMNDVSAVIRNMGVTWTLLTPSVASTVKPQSVPCLKTLVTGGEAMAAGHIARWGTQCALVNAYGPTECSVVATTSTKVDESRRVCNLDRFNVGTAVGGRVWVVDPATADRLVPIGAVGELVVEGRLVARGYLNNPEQTAKVFIQSPEWTKDPGFPKSMWLHQDTMYRTGDLVRYNSDGSISYIARKDNQIKLNGRRIELGEIEFHCRGGLPDDAQSAVEVVSPANNQTATKSLAVFFCLPSNEATSQPFALLPMSEPVRNLALSMETHVSSHLPSYMVPQLFIPISAMPWTSAGKLDRRQLYRAVEQLSRDDLALYRLSAAAAAARHRSSATETEKKLQSLWEAVLGLPAGSVGPGDSFFRLGGDSLTAMRLVGAARVHKMVLTVLDVFEKPVLADMARACGGSEEETAVALQLKPFDMVPGPRSQLDVLLQDISAQCGLAREQICDVYPCSPLQEGLVTLAAKQPGAYVAVSTLKLPDDIDLDRFKAAWQEVFNDTDTLRTRIVHAADSGFLQVVAAPGPIEWHDERTVEDAIANGQALGSQHGGALTRYSLVRETTDRGEGRLFVWAIHHALYDGWSLRLLARRVQDVYSGKSAVSDQRQNGGATRLQYANFIHYLSRRDITASERFWKESLRGAAAIVHFPQLPPAVANEREMPIFRAERRKMHVRRAGALVDITLPTLVRAAWAIVQSAYTGLDDVVFGETLAGRNIDVPGVTEIAGPTFTTVPTRVWLPRDMHVAEFLKDMHAMASRMVPHQHLGLQHIRRLNPDCRFTDPREQHGQEPDWDFQGGSAAESFFTHPLVLECSVADTDIEATFHYNEKVLSTWHAKRLVYQFEAVLKRLVRYSENKEATLADVHVISPEDQALIARWNRIDAPGGVEAAVDACIHDLFLEQAAAQPERVGISAWDAELTYGEIREHVSRLAVHLKQLGVGRETLVPVCLDRSAWIVVTLLSILLAGGAFVPLDAAHPLARQKEILGSIAPPLIVCSPEHASRFAGVVETRVVVDGVMIGSLPPVPAPSPLDTEPPSPDNTAYVLFTSGSTGRPKGVIVTHRNFCSSSRAIARATHIEPTSRVFHFASLTFDTSLMEVLTTLTLGACVCVPTADERLHDLGPAMARLRATWAFLTPSVANLLDPDVVCPTFKTLVCGGEAMLAETVARWAHRVELMNGYGPTEASVLSVVNPHVSAEKDPSIIGRPIAAARAWVVEAREDCNDRLAPLGAIGELAISGPLVARGYLNEPEKTARVFIENPADGQVKVNGQRLELGEIESRLSADSHVRLALVVQPKAGACKTQLVGVVTLASTAAHITTGGDGGGECDPLGGPAEQLAQARSDIADIRARLADMLPHYMVPSAWIVLTVMPVVVSGKLDRQRVAKWVESLDEATYERIAKNLGLAGDEGDNERQMTGPVKELREIWAKELNFPLERVRLNQPFMSLGGDSIRAMGVVSRARNAKISVSVQDVLRAKSLAHLAQLAKRAPSTTAAKVDHEEEDEKPFALSPIQSLYLQLAGKHDGEARFNQSFTLAAPRRVTADAIKRAFDTIVQRYSMLRARFSKRDDGKWEQRIAQMGPSSYAFLAHHVGSRREITPVIAEAQSSLNIEHGPVFRVDLLDVADQEEQTIVSMVAHHLCIDMVSWRIIVQDLSQLLETGSLAADAPLSFRSWCALQSAHIKTLDPRTILPFKETPADLTYWGVQGPLTYGKARTETFSLSEEMTKLALTDCHKTFRSEPVDLFLAAIAQAFARTFADRGVPTLHTESHGREAPAGSSVDLSRTVGWFTSICPVAIPVDGDVLDTVRRTKDIRRSIPGHGRPYFAHKSLTGAADFASPQMEVLFNYLGGGVTQQGHDNETADPLIRQVDVAEDESLADVGPDAIRLALFEISAIATDNRLQFSFVYDSSLDREADVRRWISNCRSILEEMVQGLMRHPAEPTLSDYPLLPVNYDGLDTLIRARLPRAGIDRAAILSQVEDIYRCTPVQEGMLISQLRNPSAYLFHAVYNVTHTNPRQRVAPDRIANAWQKVVDRHAALRTVFIESVRRGGVFDQVVLKHADCGVVLLRSSDEQAMEKLSQITIRGADTRTRQPQLPHQLSICATDSGRVLMKLEVNHAAIDGGSLAIILEELASAYMGALELTPGPRYSAYVQHINSLPDEEGTNYWIRHLRGLQPCYFPKSSTTSANEGMRTLRSVALKFDRYAELRQLSEQTQVTLANIMHAAWALLLRKYTARDDVCFGYLTAGRDAPVENIGRTVGTLINMLCFRVQISPSQTLEDVLRTSQDQHLRSVPFQHCSLARVQHELGLAGKPLYNTSISIQNHSGGMEERVGDTILFEIEEAHDPSEYAVTVNIETSRNSEGVVFRYWSDHISDGEAEEMARSMAHILDAFISRPMQYVAQFDLAPDSKPAADTTKDSMINALLGDPASPASDRILDSSPVVSSPASSTFETPTQHPHEKMLSGLWSALLNLPEDSISGQDSFFDLGGDSITAMKLVGEARDLGLELTVADVFRRPTFNDMLSSIQTAASEDPVNGLAKTQNGTSTTLVSRRHSYERFSLLAASNVESFLQTNIVPQVCVFRGGIDDVLPATDFQSMAVAGALLETRWMLNYFYLDGDGPLNLGQLKRACFRLVQALDILRTVFVPSGGRFLQVVLRTLRPAFHVVEADDTPEDYKPGEREGRQRESQAQLGESFVEFTVVKHRHSSRHRILLRISHAQYDGVCFPKILEALQAAYRGETIPRPPSFANYLRASAGELTSEHYHHWKQLLAGSSMTEVVRRKRPNYRAASTTTACLRKTVHLTPVESGHITTATVIKAAWAYVLAQVSSSDDVVFGHTISGRNAAVEGVGNMIGPCLNMVPVRVQFGSGPGQTARHLLTQIQDQQLANMSHEVLGFREIVRHCTTWPRWTYFSSTVQHQNVDQLDRMSVRLGDVRYRVGCASAAQEDFADLSVLSQPLGDGDQYEIMLSFAEGGAVPRDFAERALDMLCDSAHLNTSSDEDILQHLSPAQLASLSALVRAAWHQVLDQPVAHTQTSTTTATTTTTGSGPASTAAIDMDMDASFFALGGDIIALAQLACLFAEAQQPGRQPPPRLEELIDSPTVRGHMALLARGIPTPPAAGHHKPAAAGISVDKAAAFPAEGKKRGRGVVDSGLADRALKLVRKGLGKKG</sequence>
<evidence type="ECO:0000259" key="7">
    <source>
        <dbReference type="PROSITE" id="PS50075"/>
    </source>
</evidence>
<dbReference type="InterPro" id="IPR042099">
    <property type="entry name" value="ANL_N_sf"/>
</dbReference>
<feature type="domain" description="Carrier" evidence="7">
    <location>
        <begin position="786"/>
        <end position="860"/>
    </location>
</feature>
<dbReference type="EMBL" id="OUUZ01000001">
    <property type="protein sequence ID" value="SPQ19901.1"/>
    <property type="molecule type" value="Genomic_DNA"/>
</dbReference>
<keyword evidence="2" id="KW-0596">Phosphopantetheine</keyword>
<dbReference type="FunFam" id="3.30.559.30:FF:000002">
    <property type="entry name" value="Nonribosomal peptide synthase Pes1"/>
    <property type="match status" value="3"/>
</dbReference>
<dbReference type="CDD" id="cd19545">
    <property type="entry name" value="FUM14_C_NRPS-like"/>
    <property type="match status" value="2"/>
</dbReference>
<feature type="region of interest" description="Disordered" evidence="6">
    <location>
        <begin position="7434"/>
        <end position="7453"/>
    </location>
</feature>
<dbReference type="GO" id="GO:0016874">
    <property type="term" value="F:ligase activity"/>
    <property type="evidence" value="ECO:0007669"/>
    <property type="project" value="UniProtKB-KW"/>
</dbReference>
<feature type="domain" description="Carrier" evidence="7">
    <location>
        <begin position="7217"/>
        <end position="7293"/>
    </location>
</feature>
<dbReference type="PROSITE" id="PS00012">
    <property type="entry name" value="PHOSPHOPANTETHEINE"/>
    <property type="match status" value="3"/>
</dbReference>
<dbReference type="InterPro" id="IPR006162">
    <property type="entry name" value="Ppantetheine_attach_site"/>
</dbReference>
<organism evidence="8 9">
    <name type="scientific">Thermothielavioides terrestris</name>
    <dbReference type="NCBI Taxonomy" id="2587410"/>
    <lineage>
        <taxon>Eukaryota</taxon>
        <taxon>Fungi</taxon>
        <taxon>Dikarya</taxon>
        <taxon>Ascomycota</taxon>
        <taxon>Pezizomycotina</taxon>
        <taxon>Sordariomycetes</taxon>
        <taxon>Sordariomycetidae</taxon>
        <taxon>Sordariales</taxon>
        <taxon>Chaetomiaceae</taxon>
        <taxon>Thermothielavioides</taxon>
    </lineage>
</organism>
<dbReference type="FunFam" id="3.30.559.10:FF:000016">
    <property type="entry name" value="Nonribosomal peptide synthase Pes1"/>
    <property type="match status" value="3"/>
</dbReference>
<dbReference type="InterPro" id="IPR023213">
    <property type="entry name" value="CAT-like_dom_sf"/>
</dbReference>
<proteinExistence type="inferred from homology"/>
<dbReference type="Gene3D" id="3.40.50.12780">
    <property type="entry name" value="N-terminal domain of ligase-like"/>
    <property type="match status" value="4"/>
</dbReference>
<dbReference type="NCBIfam" id="TIGR01733">
    <property type="entry name" value="AA-adenyl-dom"/>
    <property type="match status" value="4"/>
</dbReference>
<dbReference type="Gene3D" id="3.30.559.30">
    <property type="entry name" value="Nonribosomal peptide synthetase, condensation domain"/>
    <property type="match status" value="10"/>
</dbReference>
<dbReference type="SMART" id="SM00823">
    <property type="entry name" value="PKS_PP"/>
    <property type="match status" value="5"/>
</dbReference>
<feature type="domain" description="Carrier" evidence="7">
    <location>
        <begin position="5100"/>
        <end position="5176"/>
    </location>
</feature>
<dbReference type="FunFam" id="3.40.50.12780:FF:000014">
    <property type="entry name" value="Nonribosomal peptide synthetase 1"/>
    <property type="match status" value="4"/>
</dbReference>
<evidence type="ECO:0000256" key="1">
    <source>
        <dbReference type="ARBA" id="ARBA00005179"/>
    </source>
</evidence>
<dbReference type="Proteomes" id="UP000289323">
    <property type="component" value="Unassembled WGS sequence"/>
</dbReference>
<dbReference type="FunFam" id="3.30.559.30:FF:000005">
    <property type="entry name" value="Nonribosomal peptide synthase Pes1"/>
    <property type="match status" value="2"/>
</dbReference>
<dbReference type="Pfam" id="PF00668">
    <property type="entry name" value="Condensation"/>
    <property type="match status" value="9"/>
</dbReference>
<dbReference type="Pfam" id="PF00501">
    <property type="entry name" value="AMP-binding"/>
    <property type="match status" value="5"/>
</dbReference>
<dbReference type="InterPro" id="IPR009081">
    <property type="entry name" value="PP-bd_ACP"/>
</dbReference>
<dbReference type="Gene3D" id="1.10.1200.10">
    <property type="entry name" value="ACP-like"/>
    <property type="match status" value="7"/>
</dbReference>
<feature type="domain" description="Carrier" evidence="7">
    <location>
        <begin position="2381"/>
        <end position="2457"/>
    </location>
</feature>
<evidence type="ECO:0000256" key="3">
    <source>
        <dbReference type="ARBA" id="ARBA00022553"/>
    </source>
</evidence>
<dbReference type="FunFam" id="1.10.1200.10:FF:000005">
    <property type="entry name" value="Nonribosomal peptide synthetase 1"/>
    <property type="match status" value="3"/>
</dbReference>
<dbReference type="SUPFAM" id="SSF56801">
    <property type="entry name" value="Acetyl-CoA synthetase-like"/>
    <property type="match status" value="5"/>
</dbReference>
<dbReference type="InterPro" id="IPR001242">
    <property type="entry name" value="Condensation_dom"/>
</dbReference>
<feature type="compositionally biased region" description="Basic and acidic residues" evidence="6">
    <location>
        <begin position="7437"/>
        <end position="7450"/>
    </location>
</feature>
<keyword evidence="4" id="KW-0436">Ligase</keyword>
<feature type="region of interest" description="Disordered" evidence="6">
    <location>
        <begin position="2461"/>
        <end position="2484"/>
    </location>
</feature>
<evidence type="ECO:0000256" key="5">
    <source>
        <dbReference type="ARBA" id="ARBA00029454"/>
    </source>
</evidence>
<dbReference type="FunFam" id="3.40.50.980:FF:000001">
    <property type="entry name" value="Non-ribosomal peptide synthetase"/>
    <property type="match status" value="2"/>
</dbReference>
<dbReference type="PANTHER" id="PTHR45398">
    <property type="match status" value="1"/>
</dbReference>
<evidence type="ECO:0000256" key="4">
    <source>
        <dbReference type="ARBA" id="ARBA00022598"/>
    </source>
</evidence>
<dbReference type="Gene3D" id="3.30.300.30">
    <property type="match status" value="5"/>
</dbReference>
<comment type="pathway">
    <text evidence="1">Secondary metabolite biosynthesis.</text>
</comment>
<dbReference type="PANTHER" id="PTHR45398:SF1">
    <property type="entry name" value="ENZYME, PUTATIVE (JCVI)-RELATED"/>
    <property type="match status" value="1"/>
</dbReference>
<dbReference type="GO" id="GO:0019748">
    <property type="term" value="P:secondary metabolic process"/>
    <property type="evidence" value="ECO:0007669"/>
    <property type="project" value="UniProtKB-ARBA"/>
</dbReference>
<dbReference type="InterPro" id="IPR020845">
    <property type="entry name" value="AMP-binding_CS"/>
</dbReference>
<feature type="region of interest" description="Disordered" evidence="6">
    <location>
        <begin position="859"/>
        <end position="879"/>
    </location>
</feature>
<gene>
    <name evidence="8" type="ORF">TT172_LOCUS2320</name>
</gene>
<evidence type="ECO:0000256" key="6">
    <source>
        <dbReference type="SAM" id="MobiDB-lite"/>
    </source>
</evidence>
<keyword evidence="3" id="KW-0597">Phosphoprotein</keyword>
<evidence type="ECO:0000313" key="9">
    <source>
        <dbReference type="Proteomes" id="UP000289323"/>
    </source>
</evidence>
<dbReference type="InterPro" id="IPR010071">
    <property type="entry name" value="AA_adenyl_dom"/>
</dbReference>
<feature type="domain" description="Carrier" evidence="7">
    <location>
        <begin position="3526"/>
        <end position="3599"/>
    </location>
</feature>
<name>A0A3S4APS0_9PEZI</name>
<dbReference type="GO" id="GO:0031177">
    <property type="term" value="F:phosphopantetheine binding"/>
    <property type="evidence" value="ECO:0007669"/>
    <property type="project" value="InterPro"/>
</dbReference>
<dbReference type="FunFam" id="3.30.300.30:FF:000015">
    <property type="entry name" value="Nonribosomal peptide synthase SidD"/>
    <property type="match status" value="5"/>
</dbReference>
<dbReference type="PROSITE" id="PS00455">
    <property type="entry name" value="AMP_BINDING"/>
    <property type="match status" value="5"/>
</dbReference>
<dbReference type="InterPro" id="IPR020806">
    <property type="entry name" value="PKS_PP-bd"/>
</dbReference>
<dbReference type="InterPro" id="IPR000873">
    <property type="entry name" value="AMP-dep_synth/lig_dom"/>
</dbReference>
<dbReference type="Pfam" id="PF00550">
    <property type="entry name" value="PP-binding"/>
    <property type="match status" value="6"/>
</dbReference>
<dbReference type="SUPFAM" id="SSF47336">
    <property type="entry name" value="ACP-like"/>
    <property type="match status" value="6"/>
</dbReference>
<dbReference type="PROSITE" id="PS50075">
    <property type="entry name" value="CARRIER"/>
    <property type="match status" value="6"/>
</dbReference>
<feature type="compositionally biased region" description="Low complexity" evidence="6">
    <location>
        <begin position="7202"/>
        <end position="7212"/>
    </location>
</feature>
<dbReference type="FunFam" id="3.30.559.30:FF:000003">
    <property type="entry name" value="Nonribosomal peptide synthase SidD"/>
    <property type="match status" value="2"/>
</dbReference>
<feature type="domain" description="Carrier" evidence="7">
    <location>
        <begin position="6177"/>
        <end position="6253"/>
    </location>
</feature>
<dbReference type="CDD" id="cd19542">
    <property type="entry name" value="CT_NRPS-like"/>
    <property type="match status" value="4"/>
</dbReference>
<protein>
    <submittedName>
        <fullName evidence="8">0c5d0308-56a9-4f73-a6ef-fe74d151c7ff</fullName>
    </submittedName>
</protein>
<dbReference type="InterPro" id="IPR045851">
    <property type="entry name" value="AMP-bd_C_sf"/>
</dbReference>
<dbReference type="CDD" id="cd19534">
    <property type="entry name" value="E_NRPS"/>
    <property type="match status" value="3"/>
</dbReference>
<dbReference type="NCBIfam" id="NF003417">
    <property type="entry name" value="PRK04813.1"/>
    <property type="match status" value="6"/>
</dbReference>
<dbReference type="SUPFAM" id="SSF52777">
    <property type="entry name" value="CoA-dependent acyltransferases"/>
    <property type="match status" value="19"/>
</dbReference>
<feature type="region of interest" description="Disordered" evidence="6">
    <location>
        <begin position="7198"/>
        <end position="7221"/>
    </location>
</feature>
<evidence type="ECO:0000256" key="2">
    <source>
        <dbReference type="ARBA" id="ARBA00022450"/>
    </source>
</evidence>
<dbReference type="CDD" id="cd05918">
    <property type="entry name" value="A_NRPS_SidN3_like"/>
    <property type="match status" value="5"/>
</dbReference>
<accession>A0A3S4APS0</accession>
<dbReference type="Gene3D" id="3.30.559.10">
    <property type="entry name" value="Chloramphenicol acetyltransferase-like domain"/>
    <property type="match status" value="9"/>
</dbReference>